<dbReference type="InterPro" id="IPR027746">
    <property type="entry name" value="TTL"/>
</dbReference>
<dbReference type="AlphaFoldDB" id="A0A448YR35"/>
<accession>A0A448YR35</accession>
<evidence type="ECO:0000313" key="2">
    <source>
        <dbReference type="Proteomes" id="UP000290900"/>
    </source>
</evidence>
<dbReference type="InParanoid" id="A0A448YR35"/>
<gene>
    <name evidence="1" type="ORF">BRENAR_LOCUS4092</name>
</gene>
<evidence type="ECO:0000313" key="1">
    <source>
        <dbReference type="EMBL" id="VEU23361.1"/>
    </source>
</evidence>
<dbReference type="PROSITE" id="PS51221">
    <property type="entry name" value="TTL"/>
    <property type="match status" value="1"/>
</dbReference>
<dbReference type="OrthoDB" id="202825at2759"/>
<dbReference type="GO" id="GO:0000932">
    <property type="term" value="C:P-body"/>
    <property type="evidence" value="ECO:0007669"/>
    <property type="project" value="TreeGrafter"/>
</dbReference>
<dbReference type="Pfam" id="PF03133">
    <property type="entry name" value="TTL"/>
    <property type="match status" value="1"/>
</dbReference>
<protein>
    <submittedName>
        <fullName evidence="1">DEKNAAC104652</fullName>
    </submittedName>
</protein>
<dbReference type="Gene3D" id="3.30.470.20">
    <property type="entry name" value="ATP-grasp fold, B domain"/>
    <property type="match status" value="1"/>
</dbReference>
<reference evidence="1 2" key="1">
    <citation type="submission" date="2018-12" db="EMBL/GenBank/DDBJ databases">
        <authorList>
            <person name="Tiukova I."/>
            <person name="Dainat J."/>
        </authorList>
    </citation>
    <scope>NUCLEOTIDE SEQUENCE [LARGE SCALE GENOMIC DNA]</scope>
</reference>
<dbReference type="STRING" id="13370.A0A448YR35"/>
<organism evidence="1 2">
    <name type="scientific">Brettanomyces naardenensis</name>
    <name type="common">Yeast</name>
    <dbReference type="NCBI Taxonomy" id="13370"/>
    <lineage>
        <taxon>Eukaryota</taxon>
        <taxon>Fungi</taxon>
        <taxon>Dikarya</taxon>
        <taxon>Ascomycota</taxon>
        <taxon>Saccharomycotina</taxon>
        <taxon>Pichiomycetes</taxon>
        <taxon>Pichiales</taxon>
        <taxon>Pichiaceae</taxon>
        <taxon>Brettanomyces</taxon>
    </lineage>
</organism>
<dbReference type="SUPFAM" id="SSF56059">
    <property type="entry name" value="Glutathione synthetase ATP-binding domain-like"/>
    <property type="match status" value="1"/>
</dbReference>
<dbReference type="PANTHER" id="PTHR47551">
    <property type="entry name" value="TUBULIN--TYROSINE LIGASE PBY1-RELATED"/>
    <property type="match status" value="1"/>
</dbReference>
<sequence>MALKKTYILKPSMSDKGQGIRLFKTIDQLQDIFNSFDDESGDESLSEGLENGIILSQMRHFVIQEYLADPLLLPEYGNRKFHIRTYVLCSGNLKVYVYQRMLMLFSEYPYVSPTLNGVIDMVGHLTNTCLQEDTEETVVVEFEKSVLSDKLKQKILGQINEVVSELFKAALTVDRINFQPLPNAFETYGLDFLVDFHGDVQILEVNAYPDFKQTGDDLKGLIYELFDGVLAKAVAPFFSCAEGKAENMYKVFEKDDLFV</sequence>
<name>A0A448YR35_BRENA</name>
<dbReference type="PANTHER" id="PTHR47551:SF1">
    <property type="entry name" value="TUBULIN--TYROSINE LIGASE PBY1-RELATED"/>
    <property type="match status" value="1"/>
</dbReference>
<proteinExistence type="predicted"/>
<dbReference type="InterPro" id="IPR004344">
    <property type="entry name" value="TTL/TTLL_fam"/>
</dbReference>
<dbReference type="Proteomes" id="UP000290900">
    <property type="component" value="Unassembled WGS sequence"/>
</dbReference>
<dbReference type="EMBL" id="CAACVR010000045">
    <property type="protein sequence ID" value="VEU23361.1"/>
    <property type="molecule type" value="Genomic_DNA"/>
</dbReference>
<keyword evidence="2" id="KW-1185">Reference proteome</keyword>